<dbReference type="GO" id="GO:0008168">
    <property type="term" value="F:methyltransferase activity"/>
    <property type="evidence" value="ECO:0007669"/>
    <property type="project" value="UniProtKB-KW"/>
</dbReference>
<keyword evidence="2" id="KW-0489">Methyltransferase</keyword>
<reference evidence="3" key="1">
    <citation type="submission" date="2017-09" db="EMBL/GenBank/DDBJ databases">
        <title>Depth-based differentiation of microbial function through sediment-hosted aquifers and enrichment of novel symbionts in the deep terrestrial subsurface.</title>
        <authorList>
            <person name="Probst A.J."/>
            <person name="Ladd B."/>
            <person name="Jarett J.K."/>
            <person name="Geller-Mcgrath D.E."/>
            <person name="Sieber C.M.K."/>
            <person name="Emerson J.B."/>
            <person name="Anantharaman K."/>
            <person name="Thomas B.C."/>
            <person name="Malmstrom R."/>
            <person name="Stieglmeier M."/>
            <person name="Klingl A."/>
            <person name="Woyke T."/>
            <person name="Ryan C.M."/>
            <person name="Banfield J.F."/>
        </authorList>
    </citation>
    <scope>NUCLEOTIDE SEQUENCE [LARGE SCALE GENOMIC DNA]</scope>
</reference>
<comment type="caution">
    <text evidence="2">The sequence shown here is derived from an EMBL/GenBank/DDBJ whole genome shotgun (WGS) entry which is preliminary data.</text>
</comment>
<dbReference type="Proteomes" id="UP000228533">
    <property type="component" value="Unassembled WGS sequence"/>
</dbReference>
<feature type="domain" description="Methyltransferase type 11" evidence="1">
    <location>
        <begin position="40"/>
        <end position="130"/>
    </location>
</feature>
<dbReference type="EMBL" id="PFAM01000012">
    <property type="protein sequence ID" value="PIT96196.1"/>
    <property type="molecule type" value="Genomic_DNA"/>
</dbReference>
<protein>
    <submittedName>
        <fullName evidence="2">Class I SAM-dependent methyltransferase</fullName>
    </submittedName>
</protein>
<evidence type="ECO:0000259" key="1">
    <source>
        <dbReference type="Pfam" id="PF08241"/>
    </source>
</evidence>
<dbReference type="GO" id="GO:0032259">
    <property type="term" value="P:methylation"/>
    <property type="evidence" value="ECO:0007669"/>
    <property type="project" value="UniProtKB-KW"/>
</dbReference>
<proteinExistence type="predicted"/>
<dbReference type="SUPFAM" id="SSF53335">
    <property type="entry name" value="S-adenosyl-L-methionine-dependent methyltransferases"/>
    <property type="match status" value="1"/>
</dbReference>
<name>A0A2M6WTZ7_9BACT</name>
<dbReference type="Pfam" id="PF08241">
    <property type="entry name" value="Methyltransf_11"/>
    <property type="match status" value="1"/>
</dbReference>
<gene>
    <name evidence="2" type="ORF">COT94_01880</name>
</gene>
<dbReference type="Gene3D" id="3.40.50.150">
    <property type="entry name" value="Vaccinia Virus protein VP39"/>
    <property type="match status" value="1"/>
</dbReference>
<keyword evidence="2" id="KW-0808">Transferase</keyword>
<accession>A0A2M6WTZ7</accession>
<dbReference type="AlphaFoldDB" id="A0A2M6WTZ7"/>
<organism evidence="2 3">
    <name type="scientific">Candidatus Falkowbacteria bacterium CG10_big_fil_rev_8_21_14_0_10_37_14</name>
    <dbReference type="NCBI Taxonomy" id="1974561"/>
    <lineage>
        <taxon>Bacteria</taxon>
        <taxon>Candidatus Falkowiibacteriota</taxon>
    </lineage>
</organism>
<sequence>MNKKNNPTRGYYLAEMFLAKQRAKIASVALLKTKKHEKLLDIGCGSYPYFLEQSYFKRRYGLDPMVDLSARQATLNLYKQSFVGRSLPFTDDYFDAISLLAVAEHLYEADDRLLFKEAHRVLNNGGVFVLTTPAPWTEGLLSFLAKINIVSKEEEAEHKSLLSIKLLKNMLVDAGFSENQITSGYFELGMNQWVSAIKTI</sequence>
<evidence type="ECO:0000313" key="2">
    <source>
        <dbReference type="EMBL" id="PIT96196.1"/>
    </source>
</evidence>
<dbReference type="InterPro" id="IPR029063">
    <property type="entry name" value="SAM-dependent_MTases_sf"/>
</dbReference>
<evidence type="ECO:0000313" key="3">
    <source>
        <dbReference type="Proteomes" id="UP000228533"/>
    </source>
</evidence>
<dbReference type="CDD" id="cd02440">
    <property type="entry name" value="AdoMet_MTases"/>
    <property type="match status" value="1"/>
</dbReference>
<dbReference type="InterPro" id="IPR013216">
    <property type="entry name" value="Methyltransf_11"/>
</dbReference>